<accession>A0A7K0DYX2</accession>
<name>A0A7K0DYX2_9NOCA</name>
<dbReference type="Gene3D" id="1.10.10.60">
    <property type="entry name" value="Homeodomain-like"/>
    <property type="match status" value="1"/>
</dbReference>
<keyword evidence="2 4" id="KW-0238">DNA-binding</keyword>
<keyword evidence="3" id="KW-0804">Transcription</keyword>
<reference evidence="6 7" key="1">
    <citation type="submission" date="2019-10" db="EMBL/GenBank/DDBJ databases">
        <title>Nocardia macrotermitis sp. nov. and Nocardia aurantia sp. nov., isolated from the gut of fungus growing-termite Macrotermes natalensis.</title>
        <authorList>
            <person name="Benndorf R."/>
            <person name="Schwitalla J."/>
            <person name="Martin K."/>
            <person name="De Beer W."/>
            <person name="Kaster A.-K."/>
            <person name="Vollmers J."/>
            <person name="Poulsen M."/>
            <person name="Beemelmanns C."/>
        </authorList>
    </citation>
    <scope>NUCLEOTIDE SEQUENCE [LARGE SCALE GENOMIC DNA]</scope>
    <source>
        <strain evidence="6 7">RB56</strain>
    </source>
</reference>
<organism evidence="6 7">
    <name type="scientific">Nocardia aurantia</name>
    <dbReference type="NCBI Taxonomy" id="2585199"/>
    <lineage>
        <taxon>Bacteria</taxon>
        <taxon>Bacillati</taxon>
        <taxon>Actinomycetota</taxon>
        <taxon>Actinomycetes</taxon>
        <taxon>Mycobacteriales</taxon>
        <taxon>Nocardiaceae</taxon>
        <taxon>Nocardia</taxon>
    </lineage>
</organism>
<dbReference type="InterPro" id="IPR009057">
    <property type="entry name" value="Homeodomain-like_sf"/>
</dbReference>
<dbReference type="InterPro" id="IPR036271">
    <property type="entry name" value="Tet_transcr_reg_TetR-rel_C_sf"/>
</dbReference>
<evidence type="ECO:0000256" key="3">
    <source>
        <dbReference type="ARBA" id="ARBA00023163"/>
    </source>
</evidence>
<dbReference type="PRINTS" id="PR00455">
    <property type="entry name" value="HTHTETR"/>
</dbReference>
<dbReference type="Pfam" id="PF00440">
    <property type="entry name" value="TetR_N"/>
    <property type="match status" value="1"/>
</dbReference>
<dbReference type="GO" id="GO:0003677">
    <property type="term" value="F:DNA binding"/>
    <property type="evidence" value="ECO:0007669"/>
    <property type="project" value="UniProtKB-UniRule"/>
</dbReference>
<dbReference type="InterPro" id="IPR011075">
    <property type="entry name" value="TetR_C"/>
</dbReference>
<evidence type="ECO:0000256" key="2">
    <source>
        <dbReference type="ARBA" id="ARBA00023125"/>
    </source>
</evidence>
<evidence type="ECO:0000256" key="4">
    <source>
        <dbReference type="PROSITE-ProRule" id="PRU00335"/>
    </source>
</evidence>
<evidence type="ECO:0000259" key="5">
    <source>
        <dbReference type="PROSITE" id="PS50977"/>
    </source>
</evidence>
<dbReference type="AlphaFoldDB" id="A0A7K0DYX2"/>
<protein>
    <submittedName>
        <fullName evidence="6">HTH-type transcriptional repressor ComR</fullName>
    </submittedName>
</protein>
<feature type="domain" description="HTH tetR-type" evidence="5">
    <location>
        <begin position="6"/>
        <end position="66"/>
    </location>
</feature>
<dbReference type="PROSITE" id="PS50977">
    <property type="entry name" value="HTH_TETR_2"/>
    <property type="match status" value="1"/>
</dbReference>
<dbReference type="Proteomes" id="UP000431401">
    <property type="component" value="Unassembled WGS sequence"/>
</dbReference>
<dbReference type="EMBL" id="WEGI01000015">
    <property type="protein sequence ID" value="MQY30891.1"/>
    <property type="molecule type" value="Genomic_DNA"/>
</dbReference>
<keyword evidence="7" id="KW-1185">Reference proteome</keyword>
<dbReference type="Pfam" id="PF16925">
    <property type="entry name" value="TetR_C_13"/>
    <property type="match status" value="1"/>
</dbReference>
<dbReference type="OrthoDB" id="9805134at2"/>
<dbReference type="SUPFAM" id="SSF48498">
    <property type="entry name" value="Tetracyclin repressor-like, C-terminal domain"/>
    <property type="match status" value="1"/>
</dbReference>
<dbReference type="Gene3D" id="1.10.357.10">
    <property type="entry name" value="Tetracycline Repressor, domain 2"/>
    <property type="match status" value="1"/>
</dbReference>
<dbReference type="RefSeq" id="WP_153348133.1">
    <property type="nucleotide sequence ID" value="NZ_WEGI01000015.1"/>
</dbReference>
<dbReference type="SUPFAM" id="SSF46689">
    <property type="entry name" value="Homeodomain-like"/>
    <property type="match status" value="1"/>
</dbReference>
<proteinExistence type="predicted"/>
<evidence type="ECO:0000313" key="6">
    <source>
        <dbReference type="EMBL" id="MQY30891.1"/>
    </source>
</evidence>
<evidence type="ECO:0000256" key="1">
    <source>
        <dbReference type="ARBA" id="ARBA00023015"/>
    </source>
</evidence>
<dbReference type="PANTHER" id="PTHR47506">
    <property type="entry name" value="TRANSCRIPTIONAL REGULATORY PROTEIN"/>
    <property type="match status" value="1"/>
</dbReference>
<comment type="caution">
    <text evidence="6">The sequence shown here is derived from an EMBL/GenBank/DDBJ whole genome shotgun (WGS) entry which is preliminary data.</text>
</comment>
<feature type="DNA-binding region" description="H-T-H motif" evidence="4">
    <location>
        <begin position="29"/>
        <end position="48"/>
    </location>
</feature>
<gene>
    <name evidence="6" type="primary">comR_5</name>
    <name evidence="6" type="ORF">NRB56_64950</name>
</gene>
<dbReference type="InterPro" id="IPR001647">
    <property type="entry name" value="HTH_TetR"/>
</dbReference>
<dbReference type="PANTHER" id="PTHR47506:SF1">
    <property type="entry name" value="HTH-TYPE TRANSCRIPTIONAL REGULATOR YJDC"/>
    <property type="match status" value="1"/>
</dbReference>
<sequence>MPRTKEFDPDTVLERALELFWEHGYEATSVSDLVAHLGIAKASIYATFGGKQEFFAKALQRYLDRTDPLIMAQLSQPGPVLPAVRALVDRYITDGAEDERRRGCMVVNSAVEFAGRDREVARMVESSWAHLETTLTSALLRARAQGELSPESDARALARFLLVFLQGVRVLERSPGSAARLRDAARVALSTLS</sequence>
<evidence type="ECO:0000313" key="7">
    <source>
        <dbReference type="Proteomes" id="UP000431401"/>
    </source>
</evidence>
<keyword evidence="1" id="KW-0805">Transcription regulation</keyword>